<dbReference type="SUPFAM" id="SSF52540">
    <property type="entry name" value="P-loop containing nucleoside triphosphate hydrolases"/>
    <property type="match status" value="1"/>
</dbReference>
<sequence length="182" mass="21276">MNNTPTKITIQNINHIYKSHVKDLEEITSIRDECKRQYDELRKLRLEEFMYRITLISQKLKEILDPFSKGIIFSIMPPKKSWKNIFNLSGGEKTLSSLALVFVLHHYKPTPLYVMDEIDAALDFRNVSIVANYIKERTKNAQFIIISLRNNIFELADRLVGIYKTNNMTKSITISLRDIIIP</sequence>
<feature type="domain" description="RecF/RecN/SMC N-terminal" evidence="5">
    <location>
        <begin position="33"/>
        <end position="169"/>
    </location>
</feature>
<dbReference type="STRING" id="44941.A0A397U648"/>
<dbReference type="Proteomes" id="UP000266673">
    <property type="component" value="Unassembled WGS sequence"/>
</dbReference>
<dbReference type="GO" id="GO:0007076">
    <property type="term" value="P:mitotic chromosome condensation"/>
    <property type="evidence" value="ECO:0007669"/>
    <property type="project" value="TreeGrafter"/>
</dbReference>
<dbReference type="GO" id="GO:0005634">
    <property type="term" value="C:nucleus"/>
    <property type="evidence" value="ECO:0007669"/>
    <property type="project" value="UniProtKB-SubCell"/>
</dbReference>
<dbReference type="GO" id="GO:0005524">
    <property type="term" value="F:ATP binding"/>
    <property type="evidence" value="ECO:0007669"/>
    <property type="project" value="UniProtKB-KW"/>
</dbReference>
<accession>A0A397U648</accession>
<proteinExistence type="predicted"/>
<reference evidence="6 7" key="1">
    <citation type="submission" date="2018-06" db="EMBL/GenBank/DDBJ databases">
        <title>Comparative genomics reveals the genomic features of Rhizophagus irregularis, R. cerebriforme, R. diaphanum and Gigaspora rosea, and their symbiotic lifestyle signature.</title>
        <authorList>
            <person name="Morin E."/>
            <person name="San Clemente H."/>
            <person name="Chen E.C.H."/>
            <person name="De La Providencia I."/>
            <person name="Hainaut M."/>
            <person name="Kuo A."/>
            <person name="Kohler A."/>
            <person name="Murat C."/>
            <person name="Tang N."/>
            <person name="Roy S."/>
            <person name="Loubradou J."/>
            <person name="Henrissat B."/>
            <person name="Grigoriev I.V."/>
            <person name="Corradi N."/>
            <person name="Roux C."/>
            <person name="Martin F.M."/>
        </authorList>
    </citation>
    <scope>NUCLEOTIDE SEQUENCE [LARGE SCALE GENOMIC DNA]</scope>
    <source>
        <strain evidence="6 7">DAOM 194757</strain>
    </source>
</reference>
<dbReference type="Gene3D" id="3.40.50.300">
    <property type="entry name" value="P-loop containing nucleotide triphosphate hydrolases"/>
    <property type="match status" value="1"/>
</dbReference>
<comment type="caution">
    <text evidence="6">The sequence shown here is derived from an EMBL/GenBank/DDBJ whole genome shotgun (WGS) entry which is preliminary data.</text>
</comment>
<keyword evidence="2" id="KW-0547">Nucleotide-binding</keyword>
<dbReference type="OrthoDB" id="5575062at2759"/>
<protein>
    <submittedName>
        <fullName evidence="6">RecF/RecN/SMC N terminal domain-containing protein</fullName>
    </submittedName>
</protein>
<evidence type="ECO:0000256" key="4">
    <source>
        <dbReference type="ARBA" id="ARBA00023242"/>
    </source>
</evidence>
<dbReference type="PANTHER" id="PTHR18937:SF172">
    <property type="entry name" value="STRUCTURAL MAINTENANCE OF CHROMOSOMES PROTEIN"/>
    <property type="match status" value="1"/>
</dbReference>
<keyword evidence="4" id="KW-0539">Nucleus</keyword>
<organism evidence="6 7">
    <name type="scientific">Gigaspora rosea</name>
    <dbReference type="NCBI Taxonomy" id="44941"/>
    <lineage>
        <taxon>Eukaryota</taxon>
        <taxon>Fungi</taxon>
        <taxon>Fungi incertae sedis</taxon>
        <taxon>Mucoromycota</taxon>
        <taxon>Glomeromycotina</taxon>
        <taxon>Glomeromycetes</taxon>
        <taxon>Diversisporales</taxon>
        <taxon>Gigasporaceae</taxon>
        <taxon>Gigaspora</taxon>
    </lineage>
</organism>
<dbReference type="PANTHER" id="PTHR18937">
    <property type="entry name" value="STRUCTURAL MAINTENANCE OF CHROMOSOMES SMC FAMILY MEMBER"/>
    <property type="match status" value="1"/>
</dbReference>
<evidence type="ECO:0000313" key="7">
    <source>
        <dbReference type="Proteomes" id="UP000266673"/>
    </source>
</evidence>
<evidence type="ECO:0000256" key="3">
    <source>
        <dbReference type="ARBA" id="ARBA00022840"/>
    </source>
</evidence>
<evidence type="ECO:0000259" key="5">
    <source>
        <dbReference type="Pfam" id="PF02463"/>
    </source>
</evidence>
<evidence type="ECO:0000256" key="1">
    <source>
        <dbReference type="ARBA" id="ARBA00004123"/>
    </source>
</evidence>
<evidence type="ECO:0000256" key="2">
    <source>
        <dbReference type="ARBA" id="ARBA00022741"/>
    </source>
</evidence>
<dbReference type="Pfam" id="PF02463">
    <property type="entry name" value="SMC_N"/>
    <property type="match status" value="1"/>
</dbReference>
<dbReference type="GO" id="GO:0000796">
    <property type="term" value="C:condensin complex"/>
    <property type="evidence" value="ECO:0007669"/>
    <property type="project" value="TreeGrafter"/>
</dbReference>
<dbReference type="InterPro" id="IPR027417">
    <property type="entry name" value="P-loop_NTPase"/>
</dbReference>
<gene>
    <name evidence="6" type="ORF">C2G38_2133343</name>
</gene>
<name>A0A397U648_9GLOM</name>
<keyword evidence="7" id="KW-1185">Reference proteome</keyword>
<dbReference type="AlphaFoldDB" id="A0A397U648"/>
<dbReference type="InterPro" id="IPR003395">
    <property type="entry name" value="RecF/RecN/SMC_N"/>
</dbReference>
<keyword evidence="3" id="KW-0067">ATP-binding</keyword>
<evidence type="ECO:0000313" key="6">
    <source>
        <dbReference type="EMBL" id="RIB04527.1"/>
    </source>
</evidence>
<comment type="subcellular location">
    <subcellularLocation>
        <location evidence="1">Nucleus</location>
    </subcellularLocation>
</comment>
<dbReference type="EMBL" id="QKWP01002162">
    <property type="protein sequence ID" value="RIB04527.1"/>
    <property type="molecule type" value="Genomic_DNA"/>
</dbReference>